<dbReference type="EMBL" id="MBDL01000012">
    <property type="protein sequence ID" value="ODA12132.1"/>
    <property type="molecule type" value="Genomic_DNA"/>
</dbReference>
<dbReference type="Proteomes" id="UP000186553">
    <property type="component" value="Unassembled WGS sequence"/>
</dbReference>
<evidence type="ECO:0000313" key="2">
    <source>
        <dbReference type="EMBL" id="ODA12132.1"/>
    </source>
</evidence>
<keyword evidence="3" id="KW-1185">Reference proteome</keyword>
<reference evidence="2 3" key="1">
    <citation type="submission" date="2016-07" db="EMBL/GenBank/DDBJ databases">
        <title>Acinetobacter sp. ANC 4603.</title>
        <authorList>
            <person name="Radolfova-Krizova L."/>
            <person name="Nemec A."/>
        </authorList>
    </citation>
    <scope>NUCLEOTIDE SEQUENCE [LARGE SCALE GENOMIC DNA]</scope>
    <source>
        <strain evidence="2 3">ANC 4603</strain>
    </source>
</reference>
<dbReference type="InterPro" id="IPR001082">
    <property type="entry name" value="Pilin"/>
</dbReference>
<name>A0A1C3CTQ8_9GAMM</name>
<dbReference type="STRING" id="1891224.BBP83_11675"/>
<comment type="caution">
    <text evidence="2">The sequence shown here is derived from an EMBL/GenBank/DDBJ whole genome shotgun (WGS) entry which is preliminary data.</text>
</comment>
<dbReference type="GO" id="GO:0009289">
    <property type="term" value="C:pilus"/>
    <property type="evidence" value="ECO:0007669"/>
    <property type="project" value="InterPro"/>
</dbReference>
<dbReference type="Pfam" id="PF00114">
    <property type="entry name" value="Pilin"/>
    <property type="match status" value="1"/>
</dbReference>
<protein>
    <submittedName>
        <fullName evidence="2">Prepilin-type N-terminal cleavage/methylation domain-containing protein</fullName>
    </submittedName>
</protein>
<proteinExistence type="inferred from homology"/>
<dbReference type="GO" id="GO:0007155">
    <property type="term" value="P:cell adhesion"/>
    <property type="evidence" value="ECO:0007669"/>
    <property type="project" value="InterPro"/>
</dbReference>
<gene>
    <name evidence="2" type="ORF">BBP83_11675</name>
</gene>
<evidence type="ECO:0000313" key="3">
    <source>
        <dbReference type="Proteomes" id="UP000186553"/>
    </source>
</evidence>
<accession>A0A1C3CTQ8</accession>
<dbReference type="Gene3D" id="3.30.700.10">
    <property type="entry name" value="Glycoprotein, Type 4 Pilin"/>
    <property type="match status" value="1"/>
</dbReference>
<dbReference type="OrthoDB" id="115249at2"/>
<comment type="similarity">
    <text evidence="1">Belongs to the N-Me-Phe pilin family.</text>
</comment>
<dbReference type="SUPFAM" id="SSF54523">
    <property type="entry name" value="Pili subunits"/>
    <property type="match status" value="1"/>
</dbReference>
<evidence type="ECO:0000256" key="1">
    <source>
        <dbReference type="ARBA" id="ARBA00005233"/>
    </source>
</evidence>
<dbReference type="AlphaFoldDB" id="A0A1C3CTQ8"/>
<organism evidence="2 3">
    <name type="scientific">Acinetobacter celticus</name>
    <dbReference type="NCBI Taxonomy" id="1891224"/>
    <lineage>
        <taxon>Bacteria</taxon>
        <taxon>Pseudomonadati</taxon>
        <taxon>Pseudomonadota</taxon>
        <taxon>Gammaproteobacteria</taxon>
        <taxon>Moraxellales</taxon>
        <taxon>Moraxellaceae</taxon>
        <taxon>Acinetobacter</taxon>
    </lineage>
</organism>
<dbReference type="InterPro" id="IPR045584">
    <property type="entry name" value="Pilin-like"/>
</dbReference>
<sequence>MIVVAIIGVLAAIAIPAYQNYTTRAQVSEALGMASAYKGELIAVYSDTGACPTSLSDMGAISTGLINSKYVRSIALNATYPLAVCAFEFKFNTVGMNDGVAGKKLIFAMMDYVGNGSARWECVSTEIRQLYLPSACKGI</sequence>
<dbReference type="RefSeq" id="WP_068889151.1">
    <property type="nucleotide sequence ID" value="NZ_CBCRUU010000007.1"/>
</dbReference>